<organism evidence="1 2">
    <name type="scientific">Panagrolaimus sp. JU765</name>
    <dbReference type="NCBI Taxonomy" id="591449"/>
    <lineage>
        <taxon>Eukaryota</taxon>
        <taxon>Metazoa</taxon>
        <taxon>Ecdysozoa</taxon>
        <taxon>Nematoda</taxon>
        <taxon>Chromadorea</taxon>
        <taxon>Rhabditida</taxon>
        <taxon>Tylenchina</taxon>
        <taxon>Panagrolaimomorpha</taxon>
        <taxon>Panagrolaimoidea</taxon>
        <taxon>Panagrolaimidae</taxon>
        <taxon>Panagrolaimus</taxon>
    </lineage>
</organism>
<sequence length="153" mass="16877">MEILFFFQAAHVTVDADYQDRAKVRRKLVGSEADIPKPRTLGSDGVYDNCAAAPVPGASLDTVELRTKPKKVVKPISEENKGFKLLKSMGWSEGKGLGKMEQGAVHSIATSLKADRQGLGHDAGEAVPKKKPMTQREKVLEKTRSRFEEIDKR</sequence>
<name>A0AC34QWD2_9BILA</name>
<protein>
    <submittedName>
        <fullName evidence="2">G-patch domain-containing protein</fullName>
    </submittedName>
</protein>
<dbReference type="WBParaSite" id="JU765_v2.g20073.t1">
    <property type="protein sequence ID" value="JU765_v2.g20073.t1"/>
    <property type="gene ID" value="JU765_v2.g20073"/>
</dbReference>
<evidence type="ECO:0000313" key="2">
    <source>
        <dbReference type="WBParaSite" id="JU765_v2.g20073.t1"/>
    </source>
</evidence>
<reference evidence="2" key="1">
    <citation type="submission" date="2022-11" db="UniProtKB">
        <authorList>
            <consortium name="WormBaseParasite"/>
        </authorList>
    </citation>
    <scope>IDENTIFICATION</scope>
</reference>
<evidence type="ECO:0000313" key="1">
    <source>
        <dbReference type="Proteomes" id="UP000887576"/>
    </source>
</evidence>
<accession>A0AC34QWD2</accession>
<proteinExistence type="predicted"/>
<dbReference type="Proteomes" id="UP000887576">
    <property type="component" value="Unplaced"/>
</dbReference>